<dbReference type="Gene3D" id="2.60.120.10">
    <property type="entry name" value="Jelly Rolls"/>
    <property type="match status" value="1"/>
</dbReference>
<feature type="compositionally biased region" description="Polar residues" evidence="5">
    <location>
        <begin position="265"/>
        <end position="277"/>
    </location>
</feature>
<keyword evidence="3" id="KW-0238">DNA-binding</keyword>
<feature type="region of interest" description="Disordered" evidence="5">
    <location>
        <begin position="67"/>
        <end position="369"/>
    </location>
</feature>
<comment type="similarity">
    <text evidence="2">Belongs to the CENP-C/MIF2 family.</text>
</comment>
<dbReference type="AlphaFoldDB" id="A0A139AT43"/>
<feature type="compositionally biased region" description="Low complexity" evidence="5">
    <location>
        <begin position="255"/>
        <end position="264"/>
    </location>
</feature>
<organism evidence="7 8">
    <name type="scientific">Gonapodya prolifera (strain JEL478)</name>
    <name type="common">Monoblepharis prolifera</name>
    <dbReference type="NCBI Taxonomy" id="1344416"/>
    <lineage>
        <taxon>Eukaryota</taxon>
        <taxon>Fungi</taxon>
        <taxon>Fungi incertae sedis</taxon>
        <taxon>Chytridiomycota</taxon>
        <taxon>Chytridiomycota incertae sedis</taxon>
        <taxon>Monoblepharidomycetes</taxon>
        <taxon>Monoblepharidales</taxon>
        <taxon>Gonapodyaceae</taxon>
        <taxon>Gonapodya</taxon>
    </lineage>
</organism>
<feature type="compositionally biased region" description="Basic residues" evidence="5">
    <location>
        <begin position="567"/>
        <end position="581"/>
    </location>
</feature>
<dbReference type="GO" id="GO:0051382">
    <property type="term" value="P:kinetochore assembly"/>
    <property type="evidence" value="ECO:0007669"/>
    <property type="project" value="InterPro"/>
</dbReference>
<feature type="region of interest" description="Disordered" evidence="5">
    <location>
        <begin position="517"/>
        <end position="581"/>
    </location>
</feature>
<feature type="domain" description="Mif2/CENP-C cupin" evidence="6">
    <location>
        <begin position="408"/>
        <end position="493"/>
    </location>
</feature>
<dbReference type="InterPro" id="IPR028386">
    <property type="entry name" value="CENP-C/Mif2/cnp3"/>
</dbReference>
<name>A0A139AT43_GONPJ</name>
<feature type="compositionally biased region" description="Basic and acidic residues" evidence="5">
    <location>
        <begin position="337"/>
        <end position="349"/>
    </location>
</feature>
<dbReference type="STRING" id="1344416.A0A139AT43"/>
<dbReference type="GO" id="GO:0005634">
    <property type="term" value="C:nucleus"/>
    <property type="evidence" value="ECO:0007669"/>
    <property type="project" value="UniProtKB-SubCell"/>
</dbReference>
<gene>
    <name evidence="7" type="ORF">M427DRAFT_66985</name>
</gene>
<dbReference type="EMBL" id="KQ965737">
    <property type="protein sequence ID" value="KXS19907.1"/>
    <property type="molecule type" value="Genomic_DNA"/>
</dbReference>
<evidence type="ECO:0000259" key="6">
    <source>
        <dbReference type="Pfam" id="PF11699"/>
    </source>
</evidence>
<feature type="compositionally biased region" description="Basic residues" evidence="5">
    <location>
        <begin position="324"/>
        <end position="336"/>
    </location>
</feature>
<dbReference type="InterPro" id="IPR011051">
    <property type="entry name" value="RmlC_Cupin_sf"/>
</dbReference>
<evidence type="ECO:0000313" key="7">
    <source>
        <dbReference type="EMBL" id="KXS19907.1"/>
    </source>
</evidence>
<evidence type="ECO:0000256" key="5">
    <source>
        <dbReference type="SAM" id="MobiDB-lite"/>
    </source>
</evidence>
<proteinExistence type="inferred from homology"/>
<feature type="compositionally biased region" description="Low complexity" evidence="5">
    <location>
        <begin position="555"/>
        <end position="566"/>
    </location>
</feature>
<dbReference type="PANTHER" id="PTHR16684">
    <property type="entry name" value="CENTROMERE PROTEIN C"/>
    <property type="match status" value="1"/>
</dbReference>
<dbReference type="SUPFAM" id="SSF51182">
    <property type="entry name" value="RmlC-like cupins"/>
    <property type="match status" value="1"/>
</dbReference>
<evidence type="ECO:0000313" key="8">
    <source>
        <dbReference type="Proteomes" id="UP000070544"/>
    </source>
</evidence>
<feature type="compositionally biased region" description="Pro residues" evidence="5">
    <location>
        <begin position="235"/>
        <end position="251"/>
    </location>
</feature>
<feature type="compositionally biased region" description="Acidic residues" evidence="5">
    <location>
        <begin position="537"/>
        <end position="554"/>
    </location>
</feature>
<evidence type="ECO:0000256" key="1">
    <source>
        <dbReference type="ARBA" id="ARBA00004123"/>
    </source>
</evidence>
<dbReference type="InterPro" id="IPR014710">
    <property type="entry name" value="RmlC-like_jellyroll"/>
</dbReference>
<evidence type="ECO:0000256" key="2">
    <source>
        <dbReference type="ARBA" id="ARBA00010291"/>
    </source>
</evidence>
<comment type="subcellular location">
    <subcellularLocation>
        <location evidence="1">Nucleus</location>
    </subcellularLocation>
</comment>
<dbReference type="OrthoDB" id="1939643at2759"/>
<feature type="compositionally biased region" description="Basic and acidic residues" evidence="5">
    <location>
        <begin position="195"/>
        <end position="206"/>
    </location>
</feature>
<dbReference type="GO" id="GO:0051315">
    <property type="term" value="P:attachment of mitotic spindle microtubules to kinetochore"/>
    <property type="evidence" value="ECO:0007669"/>
    <property type="project" value="TreeGrafter"/>
</dbReference>
<evidence type="ECO:0000256" key="4">
    <source>
        <dbReference type="ARBA" id="ARBA00023242"/>
    </source>
</evidence>
<feature type="region of interest" description="Disordered" evidence="5">
    <location>
        <begin position="1"/>
        <end position="46"/>
    </location>
</feature>
<dbReference type="GO" id="GO:0051455">
    <property type="term" value="P:spindle attachment to meiosis I kinetochore"/>
    <property type="evidence" value="ECO:0007669"/>
    <property type="project" value="TreeGrafter"/>
</dbReference>
<dbReference type="GO" id="GO:0000776">
    <property type="term" value="C:kinetochore"/>
    <property type="evidence" value="ECO:0007669"/>
    <property type="project" value="InterPro"/>
</dbReference>
<reference evidence="7 8" key="1">
    <citation type="journal article" date="2015" name="Genome Biol. Evol.">
        <title>Phylogenomic analyses indicate that early fungi evolved digesting cell walls of algal ancestors of land plants.</title>
        <authorList>
            <person name="Chang Y."/>
            <person name="Wang S."/>
            <person name="Sekimoto S."/>
            <person name="Aerts A.L."/>
            <person name="Choi C."/>
            <person name="Clum A."/>
            <person name="LaButti K.M."/>
            <person name="Lindquist E.A."/>
            <person name="Yee Ngan C."/>
            <person name="Ohm R.A."/>
            <person name="Salamov A.A."/>
            <person name="Grigoriev I.V."/>
            <person name="Spatafora J.W."/>
            <person name="Berbee M.L."/>
        </authorList>
    </citation>
    <scope>NUCLEOTIDE SEQUENCE [LARGE SCALE GENOMIC DNA]</scope>
    <source>
        <strain evidence="7 8">JEL478</strain>
    </source>
</reference>
<keyword evidence="8" id="KW-1185">Reference proteome</keyword>
<evidence type="ECO:0000256" key="3">
    <source>
        <dbReference type="ARBA" id="ARBA00023125"/>
    </source>
</evidence>
<keyword evidence="4" id="KW-0539">Nucleus</keyword>
<dbReference type="Pfam" id="PF11699">
    <property type="entry name" value="CENP-C_C"/>
    <property type="match status" value="1"/>
</dbReference>
<dbReference type="Proteomes" id="UP000070544">
    <property type="component" value="Unassembled WGS sequence"/>
</dbReference>
<sequence length="581" mass="63481">MSSSVKSTKHKDRLVKTRPTTVYEPGLRGRKTGLRAPTNVQYTSHGTADPEAYWNAMNEETTTVIKTSTTRTLKSLPGSLPRGRPSSRLAAPPKSGATDGASTPSSQRKFSKQIAPAHDDELQVSASAAAPPPMSPPDFEISISPAPRRQSSTRRGRSSLFTRLDETVELAPRRQGSRIGTAAGSSSINTPAPMLRRERTPERASRESVTPPARYDRAISVDSQESVEILEDEGPPPMPSPPAEPSPPPPRSRSRVPSSSLRTPINPNRSFYITTPRGTKRKATTVLEKLAGPFGEFLGAEGQDKRQRKPPRREYSPPPGPKTGGKKGGRNGGAKKRSGEGEVDIEKAIKTAGRVRNQNSNTKKSGEVDERKEIEAQVLVFPGDETAMRKVFVPLSAVALRPIANERYRFAKTFSEGEFCAAGSMLIPAGGEKPAKNTRGNAMVFCVLLGRVTVTINKAEFDAIPGDSFFVPRSNQYRIRNDTFEDARLFFAHSSEVARMYIPDIQGDSMLEYDVEDEDDDVKPESALYGSDLPKQEEEEEAESQAEVEVEVVSEPESTPKPTKSTTRGRGRGRRGRGRGR</sequence>
<dbReference type="GO" id="GO:0019237">
    <property type="term" value="F:centromeric DNA binding"/>
    <property type="evidence" value="ECO:0007669"/>
    <property type="project" value="InterPro"/>
</dbReference>
<accession>A0A139AT43</accession>
<dbReference type="InterPro" id="IPR025974">
    <property type="entry name" value="Mif2/CENP-C_cupin"/>
</dbReference>
<protein>
    <recommendedName>
        <fullName evidence="6">Mif2/CENP-C cupin domain-containing protein</fullName>
    </recommendedName>
</protein>
<dbReference type="OMA" id="PIANERY"/>
<dbReference type="PANTHER" id="PTHR16684:SF11">
    <property type="entry name" value="CENTROMERE PROTEIN C"/>
    <property type="match status" value="1"/>
</dbReference>